<evidence type="ECO:0000256" key="1">
    <source>
        <dbReference type="SAM" id="MobiDB-lite"/>
    </source>
</evidence>
<comment type="caution">
    <text evidence="2">The sequence shown here is derived from an EMBL/GenBank/DDBJ whole genome shotgun (WGS) entry which is preliminary data.</text>
</comment>
<name>A0A4Z2J3Q0_9TELE</name>
<evidence type="ECO:0000313" key="2">
    <source>
        <dbReference type="EMBL" id="TNN84082.1"/>
    </source>
</evidence>
<proteinExistence type="predicted"/>
<feature type="compositionally biased region" description="Basic residues" evidence="1">
    <location>
        <begin position="34"/>
        <end position="43"/>
    </location>
</feature>
<protein>
    <submittedName>
        <fullName evidence="2">Uncharacterized protein</fullName>
    </submittedName>
</protein>
<dbReference type="AlphaFoldDB" id="A0A4Z2J3Q0"/>
<organism evidence="2 3">
    <name type="scientific">Liparis tanakae</name>
    <name type="common">Tanaka's snailfish</name>
    <dbReference type="NCBI Taxonomy" id="230148"/>
    <lineage>
        <taxon>Eukaryota</taxon>
        <taxon>Metazoa</taxon>
        <taxon>Chordata</taxon>
        <taxon>Craniata</taxon>
        <taxon>Vertebrata</taxon>
        <taxon>Euteleostomi</taxon>
        <taxon>Actinopterygii</taxon>
        <taxon>Neopterygii</taxon>
        <taxon>Teleostei</taxon>
        <taxon>Neoteleostei</taxon>
        <taxon>Acanthomorphata</taxon>
        <taxon>Eupercaria</taxon>
        <taxon>Perciformes</taxon>
        <taxon>Cottioidei</taxon>
        <taxon>Cottales</taxon>
        <taxon>Liparidae</taxon>
        <taxon>Liparis</taxon>
    </lineage>
</organism>
<evidence type="ECO:0000313" key="3">
    <source>
        <dbReference type="Proteomes" id="UP000314294"/>
    </source>
</evidence>
<dbReference type="EMBL" id="SRLO01000029">
    <property type="protein sequence ID" value="TNN84082.1"/>
    <property type="molecule type" value="Genomic_DNA"/>
</dbReference>
<sequence length="122" mass="13708">MPDPGLSYHLQHTGLPSALIPNHNHLQPGERGTGVRRRSGARRRTGSRLWRWGTRRGARTIGCCGPPDLLLVLLDLLLNKNELAKQTLLGYVIMRDRKKKRNLKTEVGVYSSEDMPATSLDK</sequence>
<gene>
    <name evidence="2" type="ORF">EYF80_005688</name>
</gene>
<feature type="region of interest" description="Disordered" evidence="1">
    <location>
        <begin position="18"/>
        <end position="43"/>
    </location>
</feature>
<keyword evidence="3" id="KW-1185">Reference proteome</keyword>
<dbReference type="Proteomes" id="UP000314294">
    <property type="component" value="Unassembled WGS sequence"/>
</dbReference>
<accession>A0A4Z2J3Q0</accession>
<reference evidence="2 3" key="1">
    <citation type="submission" date="2019-03" db="EMBL/GenBank/DDBJ databases">
        <title>First draft genome of Liparis tanakae, snailfish: a comprehensive survey of snailfish specific genes.</title>
        <authorList>
            <person name="Kim W."/>
            <person name="Song I."/>
            <person name="Jeong J.-H."/>
            <person name="Kim D."/>
            <person name="Kim S."/>
            <person name="Ryu S."/>
            <person name="Song J.Y."/>
            <person name="Lee S.K."/>
        </authorList>
    </citation>
    <scope>NUCLEOTIDE SEQUENCE [LARGE SCALE GENOMIC DNA]</scope>
    <source>
        <tissue evidence="2">Muscle</tissue>
    </source>
</reference>